<feature type="chain" id="PRO_5003140523" description="DUF3313 domain-containing protein" evidence="1">
    <location>
        <begin position="20"/>
        <end position="214"/>
    </location>
</feature>
<reference evidence="2 3" key="2">
    <citation type="journal article" date="2011" name="J. Bacteriol.">
        <title>Complete genome sequence of strain HTCC2503T of Parvularcula bermudensis, the type species of the order "Parvularculales" in the class Alphaproteobacteria.</title>
        <authorList>
            <person name="Oh H.M."/>
            <person name="Kang I."/>
            <person name="Vergin K.L."/>
            <person name="Kang D."/>
            <person name="Rhee K.H."/>
            <person name="Giovannoni S.J."/>
            <person name="Cho J.C."/>
        </authorList>
    </citation>
    <scope>NUCLEOTIDE SEQUENCE [LARGE SCALE GENOMIC DNA]</scope>
    <source>
        <strain evidence="3">ATCC BAA-594 / HTCC2503 / KCTC 12087</strain>
    </source>
</reference>
<protein>
    <recommendedName>
        <fullName evidence="4">DUF3313 domain-containing protein</fullName>
    </recommendedName>
</protein>
<dbReference type="EMBL" id="CP002156">
    <property type="protein sequence ID" value="ADM08527.1"/>
    <property type="molecule type" value="Genomic_DNA"/>
</dbReference>
<dbReference type="RefSeq" id="WP_013299501.1">
    <property type="nucleotide sequence ID" value="NC_014414.1"/>
</dbReference>
<reference evidence="3" key="1">
    <citation type="submission" date="2010-08" db="EMBL/GenBank/DDBJ databases">
        <title>Genome sequence of Parvularcula bermudensis HTCC2503.</title>
        <authorList>
            <person name="Kang D.-M."/>
            <person name="Oh H.-M."/>
            <person name="Cho J.-C."/>
        </authorList>
    </citation>
    <scope>NUCLEOTIDE SEQUENCE [LARGE SCALE GENOMIC DNA]</scope>
    <source>
        <strain evidence="3">ATCC BAA-594 / HTCC2503 / KCTC 12087</strain>
    </source>
</reference>
<dbReference type="KEGG" id="pbr:PB2503_02247"/>
<evidence type="ECO:0008006" key="4">
    <source>
        <dbReference type="Google" id="ProtNLM"/>
    </source>
</evidence>
<name>E0TC94_PARBH</name>
<evidence type="ECO:0000313" key="3">
    <source>
        <dbReference type="Proteomes" id="UP000001302"/>
    </source>
</evidence>
<evidence type="ECO:0000313" key="2">
    <source>
        <dbReference type="EMBL" id="ADM08527.1"/>
    </source>
</evidence>
<dbReference type="AlphaFoldDB" id="E0TC94"/>
<evidence type="ECO:0000256" key="1">
    <source>
        <dbReference type="SAM" id="SignalP"/>
    </source>
</evidence>
<sequence length="214" mass="22463">MMRIVTLAACLMIAVSACATSPSVPSGPYGQAAQSRFDDFTETAGATDFTQYNAVFLAPITVSDEIAERYDIRRPALSGSPRPLSPALVEAKIAELREDLEAALVQVTSLADAPGADILTLEVELIALDANRPTQADFAVSPGLSLQSLYSGEAGAIVTFSTDDTVLAVARDIDRPGLDLTEPGAGIWSTADRFFRRLADKTAALLYSPAPAGA</sequence>
<dbReference type="HOGENOM" id="CLU_1287849_0_0_5"/>
<feature type="signal peptide" evidence="1">
    <location>
        <begin position="1"/>
        <end position="19"/>
    </location>
</feature>
<accession>E0TC94</accession>
<proteinExistence type="predicted"/>
<dbReference type="Proteomes" id="UP000001302">
    <property type="component" value="Chromosome"/>
</dbReference>
<dbReference type="STRING" id="314260.PB2503_02247"/>
<organism evidence="2 3">
    <name type="scientific">Parvularcula bermudensis (strain ATCC BAA-594 / HTCC2503 / KCTC 12087)</name>
    <dbReference type="NCBI Taxonomy" id="314260"/>
    <lineage>
        <taxon>Bacteria</taxon>
        <taxon>Pseudomonadati</taxon>
        <taxon>Pseudomonadota</taxon>
        <taxon>Alphaproteobacteria</taxon>
        <taxon>Parvularculales</taxon>
        <taxon>Parvularculaceae</taxon>
        <taxon>Parvularcula</taxon>
    </lineage>
</organism>
<keyword evidence="3" id="KW-1185">Reference proteome</keyword>
<dbReference type="eggNOG" id="ENOG5033P30">
    <property type="taxonomic scope" value="Bacteria"/>
</dbReference>
<dbReference type="PROSITE" id="PS51257">
    <property type="entry name" value="PROKAR_LIPOPROTEIN"/>
    <property type="match status" value="1"/>
</dbReference>
<dbReference type="OrthoDB" id="7191640at2"/>
<keyword evidence="1" id="KW-0732">Signal</keyword>
<gene>
    <name evidence="2" type="ordered locus">PB2503_02247</name>
</gene>